<dbReference type="AlphaFoldDB" id="A0A2H3DNV0"/>
<feature type="region of interest" description="Disordered" evidence="1">
    <location>
        <begin position="1"/>
        <end position="21"/>
    </location>
</feature>
<gene>
    <name evidence="2" type="ORF">ARMGADRAFT_1115372</name>
</gene>
<dbReference type="EMBL" id="KZ293670">
    <property type="protein sequence ID" value="PBK89106.1"/>
    <property type="molecule type" value="Genomic_DNA"/>
</dbReference>
<evidence type="ECO:0000313" key="2">
    <source>
        <dbReference type="EMBL" id="PBK89106.1"/>
    </source>
</evidence>
<name>A0A2H3DNV0_ARMGA</name>
<dbReference type="InParanoid" id="A0A2H3DNV0"/>
<evidence type="ECO:0000256" key="1">
    <source>
        <dbReference type="SAM" id="MobiDB-lite"/>
    </source>
</evidence>
<sequence>MPEKLKQKQRRKPGFIRSAPLSHKPPTSLWYSYPTPLMPQVKAFLTSSRDVSSGLLEETINRILDEWGVLLPCRVCLLAEKHSPDEERQKSLADPPRLVPKRTTKMLNLSKEDGVCKYVVRREEGEREVLHKGSQNRVLHPSPAPSLPSFRYVQTEQKSEYE</sequence>
<dbReference type="Proteomes" id="UP000217790">
    <property type="component" value="Unassembled WGS sequence"/>
</dbReference>
<proteinExistence type="predicted"/>
<protein>
    <submittedName>
        <fullName evidence="2">Uncharacterized protein</fullName>
    </submittedName>
</protein>
<feature type="region of interest" description="Disordered" evidence="1">
    <location>
        <begin position="127"/>
        <end position="162"/>
    </location>
</feature>
<organism evidence="2 3">
    <name type="scientific">Armillaria gallica</name>
    <name type="common">Bulbous honey fungus</name>
    <name type="synonym">Armillaria bulbosa</name>
    <dbReference type="NCBI Taxonomy" id="47427"/>
    <lineage>
        <taxon>Eukaryota</taxon>
        <taxon>Fungi</taxon>
        <taxon>Dikarya</taxon>
        <taxon>Basidiomycota</taxon>
        <taxon>Agaricomycotina</taxon>
        <taxon>Agaricomycetes</taxon>
        <taxon>Agaricomycetidae</taxon>
        <taxon>Agaricales</taxon>
        <taxon>Marasmiineae</taxon>
        <taxon>Physalacriaceae</taxon>
        <taxon>Armillaria</taxon>
    </lineage>
</organism>
<reference evidence="3" key="1">
    <citation type="journal article" date="2017" name="Nat. Ecol. Evol.">
        <title>Genome expansion and lineage-specific genetic innovations in the forest pathogenic fungi Armillaria.</title>
        <authorList>
            <person name="Sipos G."/>
            <person name="Prasanna A.N."/>
            <person name="Walter M.C."/>
            <person name="O'Connor E."/>
            <person name="Balint B."/>
            <person name="Krizsan K."/>
            <person name="Kiss B."/>
            <person name="Hess J."/>
            <person name="Varga T."/>
            <person name="Slot J."/>
            <person name="Riley R."/>
            <person name="Boka B."/>
            <person name="Rigling D."/>
            <person name="Barry K."/>
            <person name="Lee J."/>
            <person name="Mihaltcheva S."/>
            <person name="LaButti K."/>
            <person name="Lipzen A."/>
            <person name="Waldron R."/>
            <person name="Moloney N.M."/>
            <person name="Sperisen C."/>
            <person name="Kredics L."/>
            <person name="Vagvoelgyi C."/>
            <person name="Patrignani A."/>
            <person name="Fitzpatrick D."/>
            <person name="Nagy I."/>
            <person name="Doyle S."/>
            <person name="Anderson J.B."/>
            <person name="Grigoriev I.V."/>
            <person name="Gueldener U."/>
            <person name="Muensterkoetter M."/>
            <person name="Nagy L.G."/>
        </authorList>
    </citation>
    <scope>NUCLEOTIDE SEQUENCE [LARGE SCALE GENOMIC DNA]</scope>
    <source>
        <strain evidence="3">Ar21-2</strain>
    </source>
</reference>
<dbReference type="Gene3D" id="1.20.5.2650">
    <property type="match status" value="1"/>
</dbReference>
<evidence type="ECO:0000313" key="3">
    <source>
        <dbReference type="Proteomes" id="UP000217790"/>
    </source>
</evidence>
<keyword evidence="3" id="KW-1185">Reference proteome</keyword>
<accession>A0A2H3DNV0</accession>
<dbReference type="STRING" id="47427.A0A2H3DNV0"/>